<dbReference type="PANTHER" id="PTHR10584">
    <property type="entry name" value="SUGAR KINASE"/>
    <property type="match status" value="1"/>
</dbReference>
<reference evidence="5" key="2">
    <citation type="submission" date="2020-09" db="EMBL/GenBank/DDBJ databases">
        <authorList>
            <person name="Sun Q."/>
            <person name="Zhou Y."/>
        </authorList>
    </citation>
    <scope>NUCLEOTIDE SEQUENCE</scope>
    <source>
        <strain evidence="5">CGMCC 4.7368</strain>
    </source>
</reference>
<evidence type="ECO:0000256" key="1">
    <source>
        <dbReference type="ARBA" id="ARBA00022679"/>
    </source>
</evidence>
<proteinExistence type="predicted"/>
<dbReference type="Gene3D" id="3.40.1190.20">
    <property type="match status" value="1"/>
</dbReference>
<feature type="region of interest" description="Disordered" evidence="3">
    <location>
        <begin position="305"/>
        <end position="326"/>
    </location>
</feature>
<reference evidence="5" key="1">
    <citation type="journal article" date="2014" name="Int. J. Syst. Evol. Microbiol.">
        <title>Complete genome sequence of Corynebacterium casei LMG S-19264T (=DSM 44701T), isolated from a smear-ripened cheese.</title>
        <authorList>
            <consortium name="US DOE Joint Genome Institute (JGI-PGF)"/>
            <person name="Walter F."/>
            <person name="Albersmeier A."/>
            <person name="Kalinowski J."/>
            <person name="Ruckert C."/>
        </authorList>
    </citation>
    <scope>NUCLEOTIDE SEQUENCE</scope>
    <source>
        <strain evidence="5">CGMCC 4.7368</strain>
    </source>
</reference>
<accession>A0A918DIZ8</accession>
<dbReference type="Proteomes" id="UP000646523">
    <property type="component" value="Unassembled WGS sequence"/>
</dbReference>
<dbReference type="Pfam" id="PF00294">
    <property type="entry name" value="PfkB"/>
    <property type="match status" value="1"/>
</dbReference>
<keyword evidence="2" id="KW-0418">Kinase</keyword>
<comment type="caution">
    <text evidence="5">The sequence shown here is derived from an EMBL/GenBank/DDBJ whole genome shotgun (WGS) entry which is preliminary data.</text>
</comment>
<dbReference type="GO" id="GO:0016301">
    <property type="term" value="F:kinase activity"/>
    <property type="evidence" value="ECO:0007669"/>
    <property type="project" value="UniProtKB-KW"/>
</dbReference>
<dbReference type="AlphaFoldDB" id="A0A918DIZ8"/>
<protein>
    <recommendedName>
        <fullName evidence="4">Carbohydrate kinase PfkB domain-containing protein</fullName>
    </recommendedName>
</protein>
<dbReference type="InterPro" id="IPR011611">
    <property type="entry name" value="PfkB_dom"/>
</dbReference>
<feature type="compositionally biased region" description="Basic residues" evidence="3">
    <location>
        <begin position="314"/>
        <end position="326"/>
    </location>
</feature>
<evidence type="ECO:0000256" key="2">
    <source>
        <dbReference type="ARBA" id="ARBA00022777"/>
    </source>
</evidence>
<name>A0A918DIZ8_9ACTN</name>
<dbReference type="EMBL" id="BMNH01000004">
    <property type="protein sequence ID" value="GGO66906.1"/>
    <property type="molecule type" value="Genomic_DNA"/>
</dbReference>
<evidence type="ECO:0000256" key="3">
    <source>
        <dbReference type="SAM" id="MobiDB-lite"/>
    </source>
</evidence>
<dbReference type="SUPFAM" id="SSF53613">
    <property type="entry name" value="Ribokinase-like"/>
    <property type="match status" value="1"/>
</dbReference>
<evidence type="ECO:0000259" key="4">
    <source>
        <dbReference type="Pfam" id="PF00294"/>
    </source>
</evidence>
<dbReference type="PANTHER" id="PTHR10584:SF167">
    <property type="entry name" value="PFKB DOMAIN PROTEIN"/>
    <property type="match status" value="1"/>
</dbReference>
<keyword evidence="1" id="KW-0808">Transferase</keyword>
<keyword evidence="6" id="KW-1185">Reference proteome</keyword>
<feature type="domain" description="Carbohydrate kinase PfkB" evidence="4">
    <location>
        <begin position="17"/>
        <end position="242"/>
    </location>
</feature>
<sequence>MTADPPHSASRAPRFSLTVVGEIRVDIRVRLDSLRFGEIDTDQLRYSPVQITPAGVALGLARQAVRYFDRVELIARIGRDEFTETILAELAELGIECRLTFVEGASTGRVLVVRDSAPRDGVRLMVSEPLSDAQVLSPADVRTASRAVASADVLFLTGYELLYPRSAEAVHEAAAIARSHGTLVCLDMVPHDIHLRLDSRLLLSTLRLADIVVGEAGTLASLVGETCASPAHLLPHLDRALDDHPVWLIRSGSGNVSRSTIYRHGLIHHDYATGYQAASDPMGFGDRLTARELHWLLSCLPLAGRSAQGSSPRKVSRKRSRVANVP</sequence>
<evidence type="ECO:0000313" key="6">
    <source>
        <dbReference type="Proteomes" id="UP000646523"/>
    </source>
</evidence>
<organism evidence="5 6">
    <name type="scientific">Nonomuraea cavernae</name>
    <dbReference type="NCBI Taxonomy" id="2045107"/>
    <lineage>
        <taxon>Bacteria</taxon>
        <taxon>Bacillati</taxon>
        <taxon>Actinomycetota</taxon>
        <taxon>Actinomycetes</taxon>
        <taxon>Streptosporangiales</taxon>
        <taxon>Streptosporangiaceae</taxon>
        <taxon>Nonomuraea</taxon>
    </lineage>
</organism>
<dbReference type="InterPro" id="IPR029056">
    <property type="entry name" value="Ribokinase-like"/>
</dbReference>
<gene>
    <name evidence="5" type="ORF">GCM10012289_22040</name>
</gene>
<evidence type="ECO:0000313" key="5">
    <source>
        <dbReference type="EMBL" id="GGO66906.1"/>
    </source>
</evidence>